<sequence length="249" mass="29148">MKYSISVWTGELEVFSFSAFCDNDIKGIKFNIPSALCHNSDTPKQSLPLKYRLRIVKEIPAVPTAFIKSGLSYKLVLFDHMDSIMTDLENIVLIMEDVEMHETRWFIYLKNSFVYELDGIFASLKDYKSEYLKYFFKWKRHLVSNDIHLSMKTYLEKYREKKIQCETPPKRIKTTNISNEIFSPDTKNVRKIVILALNMKGIHKEHPKYNYFLESACSSISLSKIKNPTLTFLANLVDEHLDKIHSNKV</sequence>
<organism evidence="1 2">
    <name type="scientific">Rozella allomycis (strain CSF55)</name>
    <dbReference type="NCBI Taxonomy" id="988480"/>
    <lineage>
        <taxon>Eukaryota</taxon>
        <taxon>Fungi</taxon>
        <taxon>Fungi incertae sedis</taxon>
        <taxon>Cryptomycota</taxon>
        <taxon>Cryptomycota incertae sedis</taxon>
        <taxon>Rozella</taxon>
    </lineage>
</organism>
<dbReference type="EMBL" id="ML005458">
    <property type="protein sequence ID" value="RKP18441.1"/>
    <property type="molecule type" value="Genomic_DNA"/>
</dbReference>
<gene>
    <name evidence="1" type="ORF">ROZALSC1DRAFT_29883</name>
</gene>
<evidence type="ECO:0000313" key="1">
    <source>
        <dbReference type="EMBL" id="RKP18441.1"/>
    </source>
</evidence>
<reference evidence="2" key="1">
    <citation type="journal article" date="2018" name="Nat. Microbiol.">
        <title>Leveraging single-cell genomics to expand the fungal tree of life.</title>
        <authorList>
            <person name="Ahrendt S.R."/>
            <person name="Quandt C.A."/>
            <person name="Ciobanu D."/>
            <person name="Clum A."/>
            <person name="Salamov A."/>
            <person name="Andreopoulos B."/>
            <person name="Cheng J.F."/>
            <person name="Woyke T."/>
            <person name="Pelin A."/>
            <person name="Henrissat B."/>
            <person name="Reynolds N.K."/>
            <person name="Benny G.L."/>
            <person name="Smith M.E."/>
            <person name="James T.Y."/>
            <person name="Grigoriev I.V."/>
        </authorList>
    </citation>
    <scope>NUCLEOTIDE SEQUENCE [LARGE SCALE GENOMIC DNA]</scope>
    <source>
        <strain evidence="2">CSF55</strain>
    </source>
</reference>
<dbReference type="Proteomes" id="UP000281549">
    <property type="component" value="Unassembled WGS sequence"/>
</dbReference>
<name>A0A4P9YI88_ROZAC</name>
<accession>A0A4P9YI88</accession>
<protein>
    <submittedName>
        <fullName evidence="1">Uncharacterized protein</fullName>
    </submittedName>
</protein>
<dbReference type="AlphaFoldDB" id="A0A4P9YI88"/>
<proteinExistence type="predicted"/>
<evidence type="ECO:0000313" key="2">
    <source>
        <dbReference type="Proteomes" id="UP000281549"/>
    </source>
</evidence>